<dbReference type="PRINTS" id="PR00176">
    <property type="entry name" value="NANEUSMPORT"/>
</dbReference>
<dbReference type="NCBIfam" id="NF037979">
    <property type="entry name" value="Na_transp"/>
    <property type="match status" value="1"/>
</dbReference>
<comment type="subcellular location">
    <subcellularLocation>
        <location evidence="1">Membrane</location>
        <topology evidence="1">Multi-pass membrane protein</topology>
    </subcellularLocation>
</comment>
<evidence type="ECO:0000256" key="6">
    <source>
        <dbReference type="SAM" id="Phobius"/>
    </source>
</evidence>
<dbReference type="InterPro" id="IPR037272">
    <property type="entry name" value="SNS_sf"/>
</dbReference>
<keyword evidence="8" id="KW-1185">Reference proteome</keyword>
<evidence type="ECO:0000256" key="3">
    <source>
        <dbReference type="ARBA" id="ARBA00022692"/>
    </source>
</evidence>
<dbReference type="EMBL" id="CP151508">
    <property type="protein sequence ID" value="WZN63798.1"/>
    <property type="molecule type" value="Genomic_DNA"/>
</dbReference>
<evidence type="ECO:0000256" key="5">
    <source>
        <dbReference type="ARBA" id="ARBA00023136"/>
    </source>
</evidence>
<feature type="transmembrane region" description="Helical" evidence="6">
    <location>
        <begin position="6"/>
        <end position="29"/>
    </location>
</feature>
<evidence type="ECO:0000313" key="7">
    <source>
        <dbReference type="EMBL" id="WZN63798.1"/>
    </source>
</evidence>
<feature type="transmembrane region" description="Helical" evidence="6">
    <location>
        <begin position="360"/>
        <end position="389"/>
    </location>
</feature>
<accession>A0AAX4PCC5</accession>
<keyword evidence="5 6" id="KW-0472">Membrane</keyword>
<feature type="transmembrane region" description="Helical" evidence="6">
    <location>
        <begin position="459"/>
        <end position="480"/>
    </location>
</feature>
<dbReference type="AlphaFoldDB" id="A0AAX4PCC5"/>
<reference evidence="7 8" key="1">
    <citation type="submission" date="2024-03" db="EMBL/GenBank/DDBJ databases">
        <title>Complete genome sequence of the green alga Chloropicon roscoffensis RCC1871.</title>
        <authorList>
            <person name="Lemieux C."/>
            <person name="Pombert J.-F."/>
            <person name="Otis C."/>
            <person name="Turmel M."/>
        </authorList>
    </citation>
    <scope>NUCLEOTIDE SEQUENCE [LARGE SCALE GENOMIC DNA]</scope>
    <source>
        <strain evidence="7 8">RCC1871</strain>
    </source>
</reference>
<feature type="transmembrane region" description="Helical" evidence="6">
    <location>
        <begin position="316"/>
        <end position="340"/>
    </location>
</feature>
<gene>
    <name evidence="7" type="ORF">HKI87_08g53510</name>
</gene>
<dbReference type="InterPro" id="IPR000175">
    <property type="entry name" value="Na/ntran_symport"/>
</dbReference>
<feature type="transmembrane region" description="Helical" evidence="6">
    <location>
        <begin position="142"/>
        <end position="164"/>
    </location>
</feature>
<dbReference type="GO" id="GO:0005886">
    <property type="term" value="C:plasma membrane"/>
    <property type="evidence" value="ECO:0007669"/>
    <property type="project" value="TreeGrafter"/>
</dbReference>
<dbReference type="PROSITE" id="PS50267">
    <property type="entry name" value="NA_NEUROTRAN_SYMP_3"/>
    <property type="match status" value="1"/>
</dbReference>
<feature type="transmembrane region" description="Helical" evidence="6">
    <location>
        <begin position="535"/>
        <end position="553"/>
    </location>
</feature>
<name>A0AAX4PCC5_9CHLO</name>
<feature type="transmembrane region" description="Helical" evidence="6">
    <location>
        <begin position="281"/>
        <end position="304"/>
    </location>
</feature>
<feature type="transmembrane region" description="Helical" evidence="6">
    <location>
        <begin position="206"/>
        <end position="225"/>
    </location>
</feature>
<evidence type="ECO:0000256" key="4">
    <source>
        <dbReference type="ARBA" id="ARBA00022989"/>
    </source>
</evidence>
<protein>
    <submittedName>
        <fullName evidence="7">Sodium/chloride symporter</fullName>
    </submittedName>
</protein>
<dbReference type="SUPFAM" id="SSF161070">
    <property type="entry name" value="SNF-like"/>
    <property type="match status" value="1"/>
</dbReference>
<dbReference type="PANTHER" id="PTHR11616:SF240">
    <property type="entry name" value="BLOATED TUBULES, ISOFORM B-RELATED"/>
    <property type="match status" value="1"/>
</dbReference>
<evidence type="ECO:0000256" key="2">
    <source>
        <dbReference type="ARBA" id="ARBA00022448"/>
    </source>
</evidence>
<feature type="transmembrane region" description="Helical" evidence="6">
    <location>
        <begin position="237"/>
        <end position="261"/>
    </location>
</feature>
<feature type="transmembrane region" description="Helical" evidence="6">
    <location>
        <begin position="64"/>
        <end position="86"/>
    </location>
</feature>
<keyword evidence="3 6" id="KW-0812">Transmembrane</keyword>
<keyword evidence="2" id="KW-0813">Transport</keyword>
<dbReference type="PANTHER" id="PTHR11616">
    <property type="entry name" value="SODIUM/CHLORIDE DEPENDENT TRANSPORTER"/>
    <property type="match status" value="1"/>
</dbReference>
<dbReference type="Proteomes" id="UP001472866">
    <property type="component" value="Chromosome 08"/>
</dbReference>
<feature type="transmembrane region" description="Helical" evidence="6">
    <location>
        <begin position="92"/>
        <end position="111"/>
    </location>
</feature>
<evidence type="ECO:0000256" key="1">
    <source>
        <dbReference type="ARBA" id="ARBA00004141"/>
    </source>
</evidence>
<feature type="transmembrane region" description="Helical" evidence="6">
    <location>
        <begin position="420"/>
        <end position="439"/>
    </location>
</feature>
<dbReference type="Pfam" id="PF00209">
    <property type="entry name" value="SNF"/>
    <property type="match status" value="1"/>
</dbReference>
<dbReference type="GO" id="GO:0035725">
    <property type="term" value="P:sodium ion transmembrane transport"/>
    <property type="evidence" value="ECO:0007669"/>
    <property type="project" value="TreeGrafter"/>
</dbReference>
<proteinExistence type="predicted"/>
<organism evidence="7 8">
    <name type="scientific">Chloropicon roscoffensis</name>
    <dbReference type="NCBI Taxonomy" id="1461544"/>
    <lineage>
        <taxon>Eukaryota</taxon>
        <taxon>Viridiplantae</taxon>
        <taxon>Chlorophyta</taxon>
        <taxon>Chloropicophyceae</taxon>
        <taxon>Chloropicales</taxon>
        <taxon>Chloropicaceae</taxon>
        <taxon>Chloropicon</taxon>
    </lineage>
</organism>
<sequence>MEVSWSGTLCLLVLVLGGPAVYLAAYLVARVRRRKSGGEYATGNAHEVVHNALGEREKWTSTQYLFGLVGYAIGIGNVWRFCYVIARDGGAASLLAYMLSFVFIATPLFLYEMILGQYTRLSSLPAWIQVRPRWTGLGISQFLLCFIVQSYFVMVIAYTIPYIASSCVDPLPWADSSEEHWFVDILGLKQETEPGVFEDVEDKGDFQWVLVASYLLVWAVVYFSISFGKQVLSKITYVTVIAPVVLVVVLIARTAVLPGALDGIRFYLFKFESEKLKDPAVWAAALSQCLFSLSPGFGTAITMSSHTGDKEDVYKAAILTSCANTVFAVAAGFAVFAMIGNIAHVEGEAVEEVASRSGTGLAFIVIASAMPTFGAAGNVMSVLFFFMLFTLGLDSAFAWSETLTSTVEDMLVRQNWRKPPTWVTTLVITALCALAGLPYCTTHGSLILDSVDSFVGINFLLFICFLESVVFIWDFGYSRLDHALRKATGRDLFPKYGCKFGFYAAIPVATLALFIYQLYNDASNGVVPGYKSIEVAGWVLMGILVAVSCVTLWKTAQGTLPSMEPVVENEAAGAEAETDNIELIDRKSGSGLGNSSSDHGTL</sequence>
<keyword evidence="4 6" id="KW-1133">Transmembrane helix</keyword>
<feature type="transmembrane region" description="Helical" evidence="6">
    <location>
        <begin position="500"/>
        <end position="519"/>
    </location>
</feature>
<evidence type="ECO:0000313" key="8">
    <source>
        <dbReference type="Proteomes" id="UP001472866"/>
    </source>
</evidence>